<dbReference type="GO" id="GO:0007218">
    <property type="term" value="P:neuropeptide signaling pathway"/>
    <property type="evidence" value="ECO:0007669"/>
    <property type="project" value="UniProtKB-KW"/>
</dbReference>
<keyword evidence="1" id="KW-0732">Signal</keyword>
<dbReference type="KEGG" id="apln:108738693"/>
<dbReference type="FunCoup" id="A0A1W4WV12">
    <property type="interactions" value="85"/>
</dbReference>
<feature type="signal peptide" evidence="1">
    <location>
        <begin position="1"/>
        <end position="27"/>
    </location>
</feature>
<organism evidence="2 3">
    <name type="scientific">Agrilus planipennis</name>
    <name type="common">Emerald ash borer</name>
    <name type="synonym">Agrilus marcopoli</name>
    <dbReference type="NCBI Taxonomy" id="224129"/>
    <lineage>
        <taxon>Eukaryota</taxon>
        <taxon>Metazoa</taxon>
        <taxon>Ecdysozoa</taxon>
        <taxon>Arthropoda</taxon>
        <taxon>Hexapoda</taxon>
        <taxon>Insecta</taxon>
        <taxon>Pterygota</taxon>
        <taxon>Neoptera</taxon>
        <taxon>Endopterygota</taxon>
        <taxon>Coleoptera</taxon>
        <taxon>Polyphaga</taxon>
        <taxon>Elateriformia</taxon>
        <taxon>Buprestoidea</taxon>
        <taxon>Buprestidae</taxon>
        <taxon>Agrilinae</taxon>
        <taxon>Agrilus</taxon>
    </lineage>
</organism>
<dbReference type="GeneID" id="108738693"/>
<sequence length="80" mass="8827">MAQVFYRLLAFLLVITLYSMVFESAEGTYRKPPFNGSIFGKRTSASGVVTGDYENANKAISAMCEIAVDACSTWFPSQEK</sequence>
<dbReference type="InParanoid" id="A0A1W4WV12"/>
<keyword evidence="3" id="KW-0527">Neuropeptide</keyword>
<name>A0A1W4WV12_AGRPL</name>
<evidence type="ECO:0000313" key="2">
    <source>
        <dbReference type="Proteomes" id="UP000192223"/>
    </source>
</evidence>
<dbReference type="OrthoDB" id="8190180at2759"/>
<protein>
    <submittedName>
        <fullName evidence="3">Neuropeptide SIFamide</fullName>
    </submittedName>
</protein>
<keyword evidence="2" id="KW-1185">Reference proteome</keyword>
<evidence type="ECO:0000313" key="3">
    <source>
        <dbReference type="RefSeq" id="XP_018327726.1"/>
    </source>
</evidence>
<evidence type="ECO:0000256" key="1">
    <source>
        <dbReference type="SAM" id="SignalP"/>
    </source>
</evidence>
<dbReference type="Proteomes" id="UP000192223">
    <property type="component" value="Unplaced"/>
</dbReference>
<accession>A0A1W4WV12</accession>
<dbReference type="RefSeq" id="XP_018327726.1">
    <property type="nucleotide sequence ID" value="XM_018472224.1"/>
</dbReference>
<dbReference type="CTD" id="3346202"/>
<dbReference type="AlphaFoldDB" id="A0A1W4WV12"/>
<feature type="chain" id="PRO_5010714520" evidence="1">
    <location>
        <begin position="28"/>
        <end position="80"/>
    </location>
</feature>
<reference evidence="3" key="1">
    <citation type="submission" date="2025-08" db="UniProtKB">
        <authorList>
            <consortium name="RefSeq"/>
        </authorList>
    </citation>
    <scope>IDENTIFICATION</scope>
    <source>
        <tissue evidence="3">Entire body</tissue>
    </source>
</reference>
<gene>
    <name evidence="3" type="primary">LOC108738693</name>
</gene>
<proteinExistence type="predicted"/>